<feature type="compositionally biased region" description="Gly residues" evidence="1">
    <location>
        <begin position="219"/>
        <end position="232"/>
    </location>
</feature>
<dbReference type="CDD" id="cd00170">
    <property type="entry name" value="SEC14"/>
    <property type="match status" value="1"/>
</dbReference>
<feature type="compositionally biased region" description="Basic and acidic residues" evidence="1">
    <location>
        <begin position="81"/>
        <end position="95"/>
    </location>
</feature>
<dbReference type="SUPFAM" id="SSF52087">
    <property type="entry name" value="CRAL/TRIO domain"/>
    <property type="match status" value="1"/>
</dbReference>
<dbReference type="Gene3D" id="3.40.525.10">
    <property type="entry name" value="CRAL-TRIO lipid binding domain"/>
    <property type="match status" value="1"/>
</dbReference>
<evidence type="ECO:0000256" key="1">
    <source>
        <dbReference type="SAM" id="MobiDB-lite"/>
    </source>
</evidence>
<name>A0A8S1JIE5_9CHLO</name>
<comment type="caution">
    <text evidence="3">The sequence shown here is derived from an EMBL/GenBank/DDBJ whole genome shotgun (WGS) entry which is preliminary data.</text>
</comment>
<gene>
    <name evidence="3" type="ORF">OSTQU699_LOCUS10195</name>
</gene>
<evidence type="ECO:0000313" key="4">
    <source>
        <dbReference type="Proteomes" id="UP000708148"/>
    </source>
</evidence>
<organism evidence="3 4">
    <name type="scientific">Ostreobium quekettii</name>
    <dbReference type="NCBI Taxonomy" id="121088"/>
    <lineage>
        <taxon>Eukaryota</taxon>
        <taxon>Viridiplantae</taxon>
        <taxon>Chlorophyta</taxon>
        <taxon>core chlorophytes</taxon>
        <taxon>Ulvophyceae</taxon>
        <taxon>TCBD clade</taxon>
        <taxon>Bryopsidales</taxon>
        <taxon>Ostreobineae</taxon>
        <taxon>Ostreobiaceae</taxon>
        <taxon>Ostreobium</taxon>
    </lineage>
</organism>
<dbReference type="InterPro" id="IPR001251">
    <property type="entry name" value="CRAL-TRIO_dom"/>
</dbReference>
<sequence length="413" mass="43101">MGDTEQVRVAIDLSSDGARVQIDAEGGDGRRSLGTGPVLGDRDAVAGPEARGPSPGDGDQSPVGDDGHETSSSSYVVVESGGKDGDSPVWRRDAEGGMGEEAWGRRHGEGVAGAGEGEAPVITRIELSSVHLSDDAGSRSDEMSPGWVDPQAVRARGDGVAFAGSAAPASAGMALKVERGGDEALRVATDALQEAEMRNSLRHERSRSRSSSRSFTGSVEGGEGGAPAGGEGAAPQGLAEIPLISQAGQPFEGLLHCDTTDSAGHPVVVVNTGALPRVPFGAVRARTAALNYIRDALEPVVERGPYVLIFTSFQVSSLSQVNTAWVVSAYRKLTRPFKKNVKFIVLVRPSLWLKALLKVMGMVVKQKARRKVKIVRFLEDMALATGGEVSVEHLGTSVLKALEHAREVAAAAS</sequence>
<feature type="compositionally biased region" description="Low complexity" evidence="1">
    <location>
        <begin position="71"/>
        <end position="80"/>
    </location>
</feature>
<feature type="region of interest" description="Disordered" evidence="1">
    <location>
        <begin position="195"/>
        <end position="235"/>
    </location>
</feature>
<dbReference type="Pfam" id="PF13716">
    <property type="entry name" value="CRAL_TRIO_2"/>
    <property type="match status" value="1"/>
</dbReference>
<accession>A0A8S1JIE5</accession>
<reference evidence="3" key="1">
    <citation type="submission" date="2020-12" db="EMBL/GenBank/DDBJ databases">
        <authorList>
            <person name="Iha C."/>
        </authorList>
    </citation>
    <scope>NUCLEOTIDE SEQUENCE</scope>
</reference>
<evidence type="ECO:0000313" key="3">
    <source>
        <dbReference type="EMBL" id="CAD7704840.1"/>
    </source>
</evidence>
<dbReference type="OrthoDB" id="6077599at2759"/>
<keyword evidence="4" id="KW-1185">Reference proteome</keyword>
<dbReference type="EMBL" id="CAJHUC010002961">
    <property type="protein sequence ID" value="CAD7704840.1"/>
    <property type="molecule type" value="Genomic_DNA"/>
</dbReference>
<proteinExistence type="predicted"/>
<evidence type="ECO:0000259" key="2">
    <source>
        <dbReference type="Pfam" id="PF13716"/>
    </source>
</evidence>
<feature type="region of interest" description="Disordered" evidence="1">
    <location>
        <begin position="1"/>
        <end position="118"/>
    </location>
</feature>
<feature type="domain" description="CRAL-TRIO" evidence="2">
    <location>
        <begin position="264"/>
        <end position="375"/>
    </location>
</feature>
<dbReference type="InterPro" id="IPR036865">
    <property type="entry name" value="CRAL-TRIO_dom_sf"/>
</dbReference>
<protein>
    <recommendedName>
        <fullName evidence="2">CRAL-TRIO domain-containing protein</fullName>
    </recommendedName>
</protein>
<dbReference type="AlphaFoldDB" id="A0A8S1JIE5"/>
<dbReference type="Proteomes" id="UP000708148">
    <property type="component" value="Unassembled WGS sequence"/>
</dbReference>